<reference evidence="2 3" key="1">
    <citation type="journal article" date="2016" name="Nat. Commun.">
        <title>Thousands of microbial genomes shed light on interconnected biogeochemical processes in an aquifer system.</title>
        <authorList>
            <person name="Anantharaman K."/>
            <person name="Brown C.T."/>
            <person name="Hug L.A."/>
            <person name="Sharon I."/>
            <person name="Castelle C.J."/>
            <person name="Probst A.J."/>
            <person name="Thomas B.C."/>
            <person name="Singh A."/>
            <person name="Wilkins M.J."/>
            <person name="Karaoz U."/>
            <person name="Brodie E.L."/>
            <person name="Williams K.H."/>
            <person name="Hubbard S.S."/>
            <person name="Banfield J.F."/>
        </authorList>
    </citation>
    <scope>NUCLEOTIDE SEQUENCE [LARGE SCALE GENOMIC DNA]</scope>
</reference>
<feature type="transmembrane region" description="Helical" evidence="1">
    <location>
        <begin position="248"/>
        <end position="267"/>
    </location>
</feature>
<keyword evidence="1" id="KW-0812">Transmembrane</keyword>
<keyword evidence="1" id="KW-0472">Membrane</keyword>
<evidence type="ECO:0008006" key="4">
    <source>
        <dbReference type="Google" id="ProtNLM"/>
    </source>
</evidence>
<feature type="transmembrane region" description="Helical" evidence="1">
    <location>
        <begin position="20"/>
        <end position="38"/>
    </location>
</feature>
<feature type="transmembrane region" description="Helical" evidence="1">
    <location>
        <begin position="204"/>
        <end position="228"/>
    </location>
</feature>
<accession>A0A1F8GJ25</accession>
<dbReference type="STRING" id="1802697.A2925_00010"/>
<feature type="transmembrane region" description="Helical" evidence="1">
    <location>
        <begin position="44"/>
        <end position="61"/>
    </location>
</feature>
<dbReference type="EMBL" id="MGKL01000019">
    <property type="protein sequence ID" value="OGN25405.1"/>
    <property type="molecule type" value="Genomic_DNA"/>
</dbReference>
<gene>
    <name evidence="2" type="ORF">A2925_00010</name>
</gene>
<proteinExistence type="predicted"/>
<feature type="transmembrane region" description="Helical" evidence="1">
    <location>
        <begin position="170"/>
        <end position="192"/>
    </location>
</feature>
<feature type="transmembrane region" description="Helical" evidence="1">
    <location>
        <begin position="68"/>
        <end position="89"/>
    </location>
</feature>
<protein>
    <recommendedName>
        <fullName evidence="4">Lycopene cyclase domain-containing protein</fullName>
    </recommendedName>
</protein>
<keyword evidence="1" id="KW-1133">Transmembrane helix</keyword>
<feature type="transmembrane region" description="Helical" evidence="1">
    <location>
        <begin position="113"/>
        <end position="131"/>
    </location>
</feature>
<evidence type="ECO:0000256" key="1">
    <source>
        <dbReference type="SAM" id="Phobius"/>
    </source>
</evidence>
<sequence>MFFFGLSMIMQIFSSQRDKVLDVVILFSWVILPPIFLLISRGGFFISSILYLVLPSIYFSIRKPDIILKALIVALVAMPPMIIFDYLAFLNKAWAVPTIFSFRLFQFIPFEDFFFTFWAVYVVIVASHYFFSSLKLSAKNKIVVAKSGIILLLLFAIFIFFYLLKPEIFIIPYYYLLLVLTAFIIPTLILFMRFKLYRKPLFWITVYSICLMLPYEITANILGFWTFPSAQYIGKINLLGQSFPIEEFLAWMIFFPSATLAFTKWVADRVNYE</sequence>
<dbReference type="AlphaFoldDB" id="A0A1F8GJ25"/>
<organism evidence="2 3">
    <name type="scientific">Candidatus Yanofskybacteria bacterium RIFCSPLOWO2_01_FULL_44_22</name>
    <dbReference type="NCBI Taxonomy" id="1802697"/>
    <lineage>
        <taxon>Bacteria</taxon>
        <taxon>Candidatus Yanofskyibacteriota</taxon>
    </lineage>
</organism>
<comment type="caution">
    <text evidence="2">The sequence shown here is derived from an EMBL/GenBank/DDBJ whole genome shotgun (WGS) entry which is preliminary data.</text>
</comment>
<evidence type="ECO:0000313" key="3">
    <source>
        <dbReference type="Proteomes" id="UP000178256"/>
    </source>
</evidence>
<name>A0A1F8GJ25_9BACT</name>
<evidence type="ECO:0000313" key="2">
    <source>
        <dbReference type="EMBL" id="OGN25405.1"/>
    </source>
</evidence>
<dbReference type="Proteomes" id="UP000178256">
    <property type="component" value="Unassembled WGS sequence"/>
</dbReference>
<feature type="transmembrane region" description="Helical" evidence="1">
    <location>
        <begin position="143"/>
        <end position="164"/>
    </location>
</feature>